<name>A0A8J6N775_9BACT</name>
<gene>
    <name evidence="1" type="ORF">H8E80_04855</name>
</gene>
<dbReference type="Proteomes" id="UP000603545">
    <property type="component" value="Unassembled WGS sequence"/>
</dbReference>
<sequence length="58" mass="6460">MSSSIDEQILRASKEIVVKFIEAGRISPSGFPELFKTIYCAVKETVNGQEKVKADKDK</sequence>
<accession>A0A8J6N775</accession>
<evidence type="ECO:0000313" key="1">
    <source>
        <dbReference type="EMBL" id="MBC8199361.1"/>
    </source>
</evidence>
<evidence type="ECO:0008006" key="3">
    <source>
        <dbReference type="Google" id="ProtNLM"/>
    </source>
</evidence>
<proteinExistence type="predicted"/>
<reference evidence="1 2" key="1">
    <citation type="submission" date="2020-08" db="EMBL/GenBank/DDBJ databases">
        <title>Bridging the membrane lipid divide: bacteria of the FCB group superphylum have the potential to synthesize archaeal ether lipids.</title>
        <authorList>
            <person name="Villanueva L."/>
            <person name="Von Meijenfeldt F.A.B."/>
            <person name="Westbye A.B."/>
            <person name="Yadav S."/>
            <person name="Hopmans E.C."/>
            <person name="Dutilh B.E."/>
            <person name="Sinninghe Damste J.S."/>
        </authorList>
    </citation>
    <scope>NUCLEOTIDE SEQUENCE [LARGE SCALE GENOMIC DNA]</scope>
    <source>
        <strain evidence="1">NIOZ-UU82</strain>
    </source>
</reference>
<dbReference type="AlphaFoldDB" id="A0A8J6N775"/>
<protein>
    <recommendedName>
        <fullName evidence="3">Conjugal transfer protein TraB</fullName>
    </recommendedName>
</protein>
<evidence type="ECO:0000313" key="2">
    <source>
        <dbReference type="Proteomes" id="UP000603545"/>
    </source>
</evidence>
<organism evidence="1 2">
    <name type="scientific">Candidatus Desulfaltia bathyphila</name>
    <dbReference type="NCBI Taxonomy" id="2841697"/>
    <lineage>
        <taxon>Bacteria</taxon>
        <taxon>Pseudomonadati</taxon>
        <taxon>Thermodesulfobacteriota</taxon>
        <taxon>Desulfobacteria</taxon>
        <taxon>Desulfobacterales</taxon>
        <taxon>Desulfobacterales incertae sedis</taxon>
        <taxon>Candidatus Desulfaltia</taxon>
    </lineage>
</organism>
<dbReference type="EMBL" id="JACNLL010000047">
    <property type="protein sequence ID" value="MBC8199361.1"/>
    <property type="molecule type" value="Genomic_DNA"/>
</dbReference>
<comment type="caution">
    <text evidence="1">The sequence shown here is derived from an EMBL/GenBank/DDBJ whole genome shotgun (WGS) entry which is preliminary data.</text>
</comment>